<dbReference type="InterPro" id="IPR007728">
    <property type="entry name" value="Pre-SET_dom"/>
</dbReference>
<evidence type="ECO:0000259" key="3">
    <source>
        <dbReference type="PROSITE" id="PS50280"/>
    </source>
</evidence>
<protein>
    <recommendedName>
        <fullName evidence="3">SET domain-containing protein</fullName>
    </recommendedName>
</protein>
<dbReference type="Proteomes" id="UP000775213">
    <property type="component" value="Unassembled WGS sequence"/>
</dbReference>
<name>A0AAV7H414_DENCH</name>
<dbReference type="GO" id="GO:0008270">
    <property type="term" value="F:zinc ion binding"/>
    <property type="evidence" value="ECO:0007669"/>
    <property type="project" value="InterPro"/>
</dbReference>
<dbReference type="InterPro" id="IPR046341">
    <property type="entry name" value="SET_dom_sf"/>
</dbReference>
<evidence type="ECO:0000313" key="5">
    <source>
        <dbReference type="Proteomes" id="UP000775213"/>
    </source>
</evidence>
<evidence type="ECO:0000256" key="2">
    <source>
        <dbReference type="ARBA" id="ARBA00022454"/>
    </source>
</evidence>
<dbReference type="InterPro" id="IPR001214">
    <property type="entry name" value="SET_dom"/>
</dbReference>
<dbReference type="InterPro" id="IPR018848">
    <property type="entry name" value="WIYLD_domain"/>
</dbReference>
<dbReference type="PROSITE" id="PS51580">
    <property type="entry name" value="SAM_MT43_3"/>
    <property type="match status" value="1"/>
</dbReference>
<dbReference type="Gene3D" id="2.170.270.10">
    <property type="entry name" value="SET domain"/>
    <property type="match status" value="1"/>
</dbReference>
<dbReference type="EMBL" id="JAGFBR010000009">
    <property type="protein sequence ID" value="KAH0462263.1"/>
    <property type="molecule type" value="Genomic_DNA"/>
</dbReference>
<dbReference type="PANTHER" id="PTHR46450:SF24">
    <property type="entry name" value="HISTONE-LYSINE N-METHYLTRANSFERASE SUVR4"/>
    <property type="match status" value="1"/>
</dbReference>
<dbReference type="GO" id="GO:0005694">
    <property type="term" value="C:chromosome"/>
    <property type="evidence" value="ECO:0007669"/>
    <property type="project" value="UniProtKB-SubCell"/>
</dbReference>
<dbReference type="GO" id="GO:0005634">
    <property type="term" value="C:nucleus"/>
    <property type="evidence" value="ECO:0007669"/>
    <property type="project" value="InterPro"/>
</dbReference>
<comment type="subcellular location">
    <subcellularLocation>
        <location evidence="1">Chromosome</location>
    </subcellularLocation>
</comment>
<dbReference type="CDD" id="cd10538">
    <property type="entry name" value="SET_SETDB-like"/>
    <property type="match status" value="1"/>
</dbReference>
<dbReference type="GO" id="GO:0042054">
    <property type="term" value="F:histone methyltransferase activity"/>
    <property type="evidence" value="ECO:0007669"/>
    <property type="project" value="InterPro"/>
</dbReference>
<evidence type="ECO:0000313" key="4">
    <source>
        <dbReference type="EMBL" id="KAH0462263.1"/>
    </source>
</evidence>
<dbReference type="SMART" id="SM00468">
    <property type="entry name" value="PreSET"/>
    <property type="match status" value="1"/>
</dbReference>
<dbReference type="SMART" id="SM00317">
    <property type="entry name" value="SET"/>
    <property type="match status" value="1"/>
</dbReference>
<dbReference type="AlphaFoldDB" id="A0AAV7H414"/>
<proteinExistence type="predicted"/>
<dbReference type="SUPFAM" id="SSF82199">
    <property type="entry name" value="SET domain"/>
    <property type="match status" value="1"/>
</dbReference>
<dbReference type="Pfam" id="PF05033">
    <property type="entry name" value="Pre-SET"/>
    <property type="match status" value="1"/>
</dbReference>
<comment type="caution">
    <text evidence="4">The sequence shown here is derived from an EMBL/GenBank/DDBJ whole genome shotgun (WGS) entry which is preliminary data.</text>
</comment>
<dbReference type="Pfam" id="PF00856">
    <property type="entry name" value="SET"/>
    <property type="match status" value="1"/>
</dbReference>
<gene>
    <name evidence="4" type="ORF">IEQ34_009838</name>
</gene>
<dbReference type="PROSITE" id="PS50280">
    <property type="entry name" value="SET"/>
    <property type="match status" value="1"/>
</dbReference>
<keyword evidence="5" id="KW-1185">Reference proteome</keyword>
<organism evidence="4 5">
    <name type="scientific">Dendrobium chrysotoxum</name>
    <name type="common">Orchid</name>
    <dbReference type="NCBI Taxonomy" id="161865"/>
    <lineage>
        <taxon>Eukaryota</taxon>
        <taxon>Viridiplantae</taxon>
        <taxon>Streptophyta</taxon>
        <taxon>Embryophyta</taxon>
        <taxon>Tracheophyta</taxon>
        <taxon>Spermatophyta</taxon>
        <taxon>Magnoliopsida</taxon>
        <taxon>Liliopsida</taxon>
        <taxon>Asparagales</taxon>
        <taxon>Orchidaceae</taxon>
        <taxon>Epidendroideae</taxon>
        <taxon>Malaxideae</taxon>
        <taxon>Dendrobiinae</taxon>
        <taxon>Dendrobium</taxon>
    </lineage>
</organism>
<feature type="domain" description="SET" evidence="3">
    <location>
        <begin position="650"/>
        <end position="784"/>
    </location>
</feature>
<accession>A0AAV7H414</accession>
<dbReference type="PANTHER" id="PTHR46450">
    <property type="entry name" value="INACTIVE HISTONE-LYSINE N-METHYLTRANSFERASE SUVR1-RELATED"/>
    <property type="match status" value="1"/>
</dbReference>
<sequence>MDEKRDLRHSWRLIEGSFNRVFVSFIVLCKISLGMAPSTQLQRAIAAVKAMKLLGFGQGVAKPVLKELLKVYGNNWEYIEAENYRLLADAILDNQESKDPETNEIDAAFTDELTKPLKRLRHIEDPGPSQSTIESEASGETLLKKKKLVASGEAGIGEMAPQHAINFEEPSAPLGHAIAKLSRRTMRSSYQRDEQYLCDRTGNVVRYKEPKIELDAEALQENAIVGASTIPDKPMTMTENDISTNYNVPIAVAAPNGIPSGIAANQDGESKIGFSGANASFGLTDASSLQLAPNEGNERESFLVSAQNVLAYVQERLSTNVNIASSNTGKVKLSLTCSVECQNFKMPVIESVFKIVEDRCLKSYKILHPNFSLLNLMKEICQSAADLAAESGVPLNDVVMSPLKECLKSSESPGIHRRMTRRSFNGSPNLVSLETRRKSMNGLQSSLHIDGQSNGIRKNCAPESSDNDVLQCSAIPPLHENAIIASLPQHFEHDIAKGEERIIISLINEFNSEKAPPYFRYIPWNAVYQNAHVNFSLAQIDEDDCCINCFGNCLSVSIPCACTRETGGEFVYTLDGLLKKEFLNECISMNSYMDKRHVYCKNCPIGRFTGENKFDSCKGHVVRKFIKECWSKCGCNKQCGNRVVQRGITYNLQVFYTADGKGWGLRTLEELPRGAFVCEYVGEILTSKELHDRTVQGSCSAKHTYTLVLDADWVSEDGLKDEEALCLDATFYGNVGRFVNHRCFDANLVEVPVEWETPDHHYYHLAYFTTRKVEALEELTRDYGIDFKDHAHPIKAFKCLCGSSICRDSCRSIFYEIIRSSIIYFDNLNLYAFMSISMTNLLKNVISLWRSNLTIIHSFDSTRCW</sequence>
<dbReference type="InterPro" id="IPR043017">
    <property type="entry name" value="WIYLD_dom_sf"/>
</dbReference>
<dbReference type="InterPro" id="IPR025776">
    <property type="entry name" value="SUVR4/1/2"/>
</dbReference>
<reference evidence="4 5" key="1">
    <citation type="journal article" date="2021" name="Hortic Res">
        <title>Chromosome-scale assembly of the Dendrobium chrysotoxum genome enhances the understanding of orchid evolution.</title>
        <authorList>
            <person name="Zhang Y."/>
            <person name="Zhang G.Q."/>
            <person name="Zhang D."/>
            <person name="Liu X.D."/>
            <person name="Xu X.Y."/>
            <person name="Sun W.H."/>
            <person name="Yu X."/>
            <person name="Zhu X."/>
            <person name="Wang Z.W."/>
            <person name="Zhao X."/>
            <person name="Zhong W.Y."/>
            <person name="Chen H."/>
            <person name="Yin W.L."/>
            <person name="Huang T."/>
            <person name="Niu S.C."/>
            <person name="Liu Z.J."/>
        </authorList>
    </citation>
    <scope>NUCLEOTIDE SEQUENCE [LARGE SCALE GENOMIC DNA]</scope>
    <source>
        <strain evidence="4">Lindl</strain>
    </source>
</reference>
<evidence type="ECO:0000256" key="1">
    <source>
        <dbReference type="ARBA" id="ARBA00004286"/>
    </source>
</evidence>
<keyword evidence="2" id="KW-0158">Chromosome</keyword>
<dbReference type="Pfam" id="PF10440">
    <property type="entry name" value="WIYLD"/>
    <property type="match status" value="1"/>
</dbReference>
<dbReference type="Gene3D" id="1.10.8.850">
    <property type="entry name" value="Histone-lysine N methyltransferase , C-terminal domain-like"/>
    <property type="match status" value="1"/>
</dbReference>